<keyword evidence="3" id="KW-1185">Reference proteome</keyword>
<feature type="region of interest" description="Disordered" evidence="1">
    <location>
        <begin position="46"/>
        <end position="65"/>
    </location>
</feature>
<feature type="compositionally biased region" description="Polar residues" evidence="1">
    <location>
        <begin position="46"/>
        <end position="57"/>
    </location>
</feature>
<dbReference type="InterPro" id="IPR025906">
    <property type="entry name" value="YjfB_motility"/>
</dbReference>
<gene>
    <name evidence="2" type="ORF">HNQ80_004113</name>
</gene>
<dbReference type="EMBL" id="JACHEN010000031">
    <property type="protein sequence ID" value="MBB6217976.1"/>
    <property type="molecule type" value="Genomic_DNA"/>
</dbReference>
<sequence>MNISGYAAQNTYSIKQALNMSILQKAMNQDATAVSMLVEAMQNASRSMMENSVTPNKGGNIDISV</sequence>
<reference evidence="2 3" key="1">
    <citation type="submission" date="2020-08" db="EMBL/GenBank/DDBJ databases">
        <title>Genomic Encyclopedia of Type Strains, Phase IV (KMG-IV): sequencing the most valuable type-strain genomes for metagenomic binning, comparative biology and taxonomic classification.</title>
        <authorList>
            <person name="Goeker M."/>
        </authorList>
    </citation>
    <scope>NUCLEOTIDE SEQUENCE [LARGE SCALE GENOMIC DNA]</scope>
    <source>
        <strain evidence="2 3">DSM 103526</strain>
    </source>
</reference>
<comment type="caution">
    <text evidence="2">The sequence shown here is derived from an EMBL/GenBank/DDBJ whole genome shotgun (WGS) entry which is preliminary data.</text>
</comment>
<dbReference type="Pfam" id="PF14070">
    <property type="entry name" value="YjfB_motility"/>
    <property type="match status" value="1"/>
</dbReference>
<name>A0A841KWB0_9FIRM</name>
<evidence type="ECO:0000313" key="3">
    <source>
        <dbReference type="Proteomes" id="UP000579281"/>
    </source>
</evidence>
<dbReference type="RefSeq" id="WP_184312482.1">
    <property type="nucleotide sequence ID" value="NZ_JACHEN010000031.1"/>
</dbReference>
<dbReference type="Proteomes" id="UP000579281">
    <property type="component" value="Unassembled WGS sequence"/>
</dbReference>
<evidence type="ECO:0000256" key="1">
    <source>
        <dbReference type="SAM" id="MobiDB-lite"/>
    </source>
</evidence>
<proteinExistence type="predicted"/>
<evidence type="ECO:0008006" key="4">
    <source>
        <dbReference type="Google" id="ProtNLM"/>
    </source>
</evidence>
<evidence type="ECO:0000313" key="2">
    <source>
        <dbReference type="EMBL" id="MBB6217976.1"/>
    </source>
</evidence>
<dbReference type="AlphaFoldDB" id="A0A841KWB0"/>
<protein>
    <recommendedName>
        <fullName evidence="4">Motility protein</fullName>
    </recommendedName>
</protein>
<organism evidence="2 3">
    <name type="scientific">Anaerosolibacter carboniphilus</name>
    <dbReference type="NCBI Taxonomy" id="1417629"/>
    <lineage>
        <taxon>Bacteria</taxon>
        <taxon>Bacillati</taxon>
        <taxon>Bacillota</taxon>
        <taxon>Clostridia</taxon>
        <taxon>Peptostreptococcales</taxon>
        <taxon>Thermotaleaceae</taxon>
        <taxon>Anaerosolibacter</taxon>
    </lineage>
</organism>
<accession>A0A841KWB0</accession>